<comment type="caution">
    <text evidence="2">The sequence shown here is derived from an EMBL/GenBank/DDBJ whole genome shotgun (WGS) entry which is preliminary data.</text>
</comment>
<gene>
    <name evidence="2" type="ORF">C1645_834092</name>
</gene>
<protein>
    <submittedName>
        <fullName evidence="2">Uncharacterized protein</fullName>
    </submittedName>
</protein>
<keyword evidence="3" id="KW-1185">Reference proteome</keyword>
<organism evidence="2 3">
    <name type="scientific">Glomus cerebriforme</name>
    <dbReference type="NCBI Taxonomy" id="658196"/>
    <lineage>
        <taxon>Eukaryota</taxon>
        <taxon>Fungi</taxon>
        <taxon>Fungi incertae sedis</taxon>
        <taxon>Mucoromycota</taxon>
        <taxon>Glomeromycotina</taxon>
        <taxon>Glomeromycetes</taxon>
        <taxon>Glomerales</taxon>
        <taxon>Glomeraceae</taxon>
        <taxon>Glomus</taxon>
    </lineage>
</organism>
<evidence type="ECO:0000313" key="3">
    <source>
        <dbReference type="Proteomes" id="UP000265703"/>
    </source>
</evidence>
<accession>A0A397SEG8</accession>
<evidence type="ECO:0000256" key="1">
    <source>
        <dbReference type="SAM" id="MobiDB-lite"/>
    </source>
</evidence>
<dbReference type="EMBL" id="QKYT01000586">
    <property type="protein sequence ID" value="RIA83269.1"/>
    <property type="molecule type" value="Genomic_DNA"/>
</dbReference>
<feature type="region of interest" description="Disordered" evidence="1">
    <location>
        <begin position="129"/>
        <end position="150"/>
    </location>
</feature>
<name>A0A397SEG8_9GLOM</name>
<evidence type="ECO:0000313" key="2">
    <source>
        <dbReference type="EMBL" id="RIA83269.1"/>
    </source>
</evidence>
<dbReference type="OrthoDB" id="2350545at2759"/>
<sequence length="150" mass="17486">MSLESVLKEIGKNKIEIQHSDLQNSKEISEEFGNSQSLQISLNSTQINLEDQITEQVQEELQFNIEQSPKGEKVAPYVFKLENTQSLQEYLKKERITYETYQVIPESEVEFAQEDKELTKAYQEISQDKERKKLTKSAQKASLKDLQKRL</sequence>
<dbReference type="Proteomes" id="UP000265703">
    <property type="component" value="Unassembled WGS sequence"/>
</dbReference>
<proteinExistence type="predicted"/>
<reference evidence="2 3" key="1">
    <citation type="submission" date="2018-06" db="EMBL/GenBank/DDBJ databases">
        <title>Comparative genomics reveals the genomic features of Rhizophagus irregularis, R. cerebriforme, R. diaphanum and Gigaspora rosea, and their symbiotic lifestyle signature.</title>
        <authorList>
            <person name="Morin E."/>
            <person name="San Clemente H."/>
            <person name="Chen E.C.H."/>
            <person name="De La Providencia I."/>
            <person name="Hainaut M."/>
            <person name="Kuo A."/>
            <person name="Kohler A."/>
            <person name="Murat C."/>
            <person name="Tang N."/>
            <person name="Roy S."/>
            <person name="Loubradou J."/>
            <person name="Henrissat B."/>
            <person name="Grigoriev I.V."/>
            <person name="Corradi N."/>
            <person name="Roux C."/>
            <person name="Martin F.M."/>
        </authorList>
    </citation>
    <scope>NUCLEOTIDE SEQUENCE [LARGE SCALE GENOMIC DNA]</scope>
    <source>
        <strain evidence="2 3">DAOM 227022</strain>
    </source>
</reference>
<dbReference type="AlphaFoldDB" id="A0A397SEG8"/>